<dbReference type="InterPro" id="IPR036390">
    <property type="entry name" value="WH_DNA-bd_sf"/>
</dbReference>
<dbReference type="Gene3D" id="1.10.10.10">
    <property type="entry name" value="Winged helix-like DNA-binding domain superfamily/Winged helix DNA-binding domain"/>
    <property type="match status" value="1"/>
</dbReference>
<keyword evidence="5" id="KW-0804">Transcription</keyword>
<dbReference type="GO" id="GO:0030170">
    <property type="term" value="F:pyridoxal phosphate binding"/>
    <property type="evidence" value="ECO:0007669"/>
    <property type="project" value="InterPro"/>
</dbReference>
<dbReference type="GO" id="GO:0003700">
    <property type="term" value="F:DNA-binding transcription factor activity"/>
    <property type="evidence" value="ECO:0007669"/>
    <property type="project" value="InterPro"/>
</dbReference>
<dbReference type="InterPro" id="IPR000524">
    <property type="entry name" value="Tscrpt_reg_HTH_GntR"/>
</dbReference>
<gene>
    <name evidence="7" type="ORF">BZK42_10350</name>
</gene>
<dbReference type="PANTHER" id="PTHR46577">
    <property type="entry name" value="HTH-TYPE TRANSCRIPTIONAL REGULATORY PROTEIN GABR"/>
    <property type="match status" value="1"/>
</dbReference>
<sequence>MPRYQQIARQLKNAIEKGELKPGTRLPSSRTWAQELGVSRSTVENAYADLVAQGWLTRRGQAGTFVSEQLRPENAPVSPAIFAGENPRPQPFQMGLPALDLFPRDVWARVMGRRLRTQTRFDLAVGDVCGERVLRQAIVDYLRVSRSIECQPEQIFITSGYAASMTLILRALSQPGEGMWVEDPGFPLIHPVVAQERIELMPVSVDADGLDVCAGIRDYPQARFVLLTPAHQSPLGVALSLDRRHQLLEWATRAQAWIIEDDYDSEFRYHGKPLPPLKSLDAPQRVIYAGTFSKSMFPALRTAWLVVPLTQVEHFRQQAALTACSVPVLWQQTLADFMQDGHFWRHLKRMRQNYALRRQWMENALSEQGFNVIPQEGGIQLVITVDGDDVALVRKANQAGLAVQALSRWRITSAGKGGILLSFTNISSVEMAQQAAYQLRMSLT</sequence>
<dbReference type="InterPro" id="IPR015424">
    <property type="entry name" value="PyrdxlP-dep_Trfase"/>
</dbReference>
<dbReference type="Pfam" id="PF00155">
    <property type="entry name" value="Aminotran_1_2"/>
    <property type="match status" value="1"/>
</dbReference>
<dbReference type="EMBL" id="NAEW01000004">
    <property type="protein sequence ID" value="OQM41939.1"/>
    <property type="molecule type" value="Genomic_DNA"/>
</dbReference>
<dbReference type="Pfam" id="PF00392">
    <property type="entry name" value="GntR"/>
    <property type="match status" value="1"/>
</dbReference>
<dbReference type="CDD" id="cd00609">
    <property type="entry name" value="AAT_like"/>
    <property type="match status" value="1"/>
</dbReference>
<dbReference type="InterPro" id="IPR015421">
    <property type="entry name" value="PyrdxlP-dep_Trfase_major"/>
</dbReference>
<evidence type="ECO:0000256" key="3">
    <source>
        <dbReference type="ARBA" id="ARBA00023015"/>
    </source>
</evidence>
<dbReference type="PRINTS" id="PR00035">
    <property type="entry name" value="HTHGNTR"/>
</dbReference>
<dbReference type="Proteomes" id="UP000192573">
    <property type="component" value="Unassembled WGS sequence"/>
</dbReference>
<organism evidence="7 8">
    <name type="scientific">Citrobacter braakii</name>
    <dbReference type="NCBI Taxonomy" id="57706"/>
    <lineage>
        <taxon>Bacteria</taxon>
        <taxon>Pseudomonadati</taxon>
        <taxon>Pseudomonadota</taxon>
        <taxon>Gammaproteobacteria</taxon>
        <taxon>Enterobacterales</taxon>
        <taxon>Enterobacteriaceae</taxon>
        <taxon>Citrobacter</taxon>
        <taxon>Citrobacter freundii complex</taxon>
    </lineage>
</organism>
<feature type="domain" description="HTH gntR-type" evidence="6">
    <location>
        <begin position="1"/>
        <end position="69"/>
    </location>
</feature>
<dbReference type="SUPFAM" id="SSF53383">
    <property type="entry name" value="PLP-dependent transferases"/>
    <property type="match status" value="1"/>
</dbReference>
<name>A0A1V8NZW3_CITBR</name>
<evidence type="ECO:0000313" key="7">
    <source>
        <dbReference type="EMBL" id="OQM41939.1"/>
    </source>
</evidence>
<dbReference type="Gene3D" id="3.40.640.10">
    <property type="entry name" value="Type I PLP-dependent aspartate aminotransferase-like (Major domain)"/>
    <property type="match status" value="1"/>
</dbReference>
<keyword evidence="4 7" id="KW-0238">DNA-binding</keyword>
<dbReference type="RefSeq" id="WP_046274850.1">
    <property type="nucleotide sequence ID" value="NZ_CP077300.1"/>
</dbReference>
<keyword evidence="2" id="KW-0663">Pyridoxal phosphate</keyword>
<reference evidence="7 8" key="1">
    <citation type="submission" date="2017-03" db="EMBL/GenBank/DDBJ databases">
        <authorList>
            <person name="Afonso C.L."/>
            <person name="Miller P.J."/>
            <person name="Scott M.A."/>
            <person name="Spackman E."/>
            <person name="Goraichik I."/>
            <person name="Dimitrov K.M."/>
            <person name="Suarez D.L."/>
            <person name="Swayne D.E."/>
        </authorList>
    </citation>
    <scope>NUCLEOTIDE SEQUENCE [LARGE SCALE GENOMIC DNA]</scope>
    <source>
        <strain evidence="7 8">ATCC 51113</strain>
    </source>
</reference>
<evidence type="ECO:0000313" key="8">
    <source>
        <dbReference type="Proteomes" id="UP000192573"/>
    </source>
</evidence>
<dbReference type="InterPro" id="IPR051446">
    <property type="entry name" value="HTH_trans_reg/aminotransferase"/>
</dbReference>
<dbReference type="CDD" id="cd07377">
    <property type="entry name" value="WHTH_GntR"/>
    <property type="match status" value="1"/>
</dbReference>
<dbReference type="PROSITE" id="PS50949">
    <property type="entry name" value="HTH_GNTR"/>
    <property type="match status" value="1"/>
</dbReference>
<evidence type="ECO:0000256" key="1">
    <source>
        <dbReference type="ARBA" id="ARBA00005384"/>
    </source>
</evidence>
<dbReference type="PANTHER" id="PTHR46577:SF1">
    <property type="entry name" value="HTH-TYPE TRANSCRIPTIONAL REGULATORY PROTEIN GABR"/>
    <property type="match status" value="1"/>
</dbReference>
<dbReference type="GO" id="GO:0003677">
    <property type="term" value="F:DNA binding"/>
    <property type="evidence" value="ECO:0007669"/>
    <property type="project" value="UniProtKB-KW"/>
</dbReference>
<dbReference type="AlphaFoldDB" id="A0A1V8NZW3"/>
<evidence type="ECO:0000256" key="4">
    <source>
        <dbReference type="ARBA" id="ARBA00023125"/>
    </source>
</evidence>
<keyword evidence="3" id="KW-0805">Transcription regulation</keyword>
<comment type="similarity">
    <text evidence="1">In the C-terminal section; belongs to the class-I pyridoxal-phosphate-dependent aminotransferase family.</text>
</comment>
<comment type="caution">
    <text evidence="7">The sequence shown here is derived from an EMBL/GenBank/DDBJ whole genome shotgun (WGS) entry which is preliminary data.</text>
</comment>
<dbReference type="SUPFAM" id="SSF46785">
    <property type="entry name" value="Winged helix' DNA-binding domain"/>
    <property type="match status" value="1"/>
</dbReference>
<evidence type="ECO:0000256" key="2">
    <source>
        <dbReference type="ARBA" id="ARBA00022898"/>
    </source>
</evidence>
<accession>A0A1V8NZW3</accession>
<dbReference type="SMART" id="SM00345">
    <property type="entry name" value="HTH_GNTR"/>
    <property type="match status" value="1"/>
</dbReference>
<dbReference type="InterPro" id="IPR004839">
    <property type="entry name" value="Aminotransferase_I/II_large"/>
</dbReference>
<proteinExistence type="inferred from homology"/>
<protein>
    <submittedName>
        <fullName evidence="7">DNA-binding transcriptional regulator</fullName>
    </submittedName>
</protein>
<dbReference type="InterPro" id="IPR036388">
    <property type="entry name" value="WH-like_DNA-bd_sf"/>
</dbReference>
<evidence type="ECO:0000256" key="5">
    <source>
        <dbReference type="ARBA" id="ARBA00023163"/>
    </source>
</evidence>
<evidence type="ECO:0000259" key="6">
    <source>
        <dbReference type="PROSITE" id="PS50949"/>
    </source>
</evidence>